<keyword evidence="6" id="KW-1185">Reference proteome</keyword>
<sequence length="287" mass="32213">MKRTVHSRTYAPRALRLYKAERLAGPAFCLNASLINATNMYKSTLLLLAAVSLASCDEARKNKYVDPFAALDRHISHSLAYHYLWPWSQLIRAAAALDVEESLEEPKIISEPDKFEIILSVKRFKPDELKIKVKNRYIIVEGKHKEEGDDKRFMTNHFVQRFVLPPGSKPEEVTAVLTENNKLTISAPKHELPPPPPEREVPIEVRAPEVKTEKIETVEASSQKQDETVQVSSVAPPIEQTGAEATTHIGKIRKKELKETAKTAKDNEVTKGGDGNGLDYALIEPEE</sequence>
<dbReference type="PANTHER" id="PTHR45640:SF34">
    <property type="entry name" value="PROTEIN LETHAL(2)ESSENTIAL FOR LIFE"/>
    <property type="match status" value="1"/>
</dbReference>
<reference evidence="5 6" key="1">
    <citation type="journal article" date="2015" name="Nat. Commun.">
        <title>Outbred genome sequencing and CRISPR/Cas9 gene editing in butterflies.</title>
        <authorList>
            <person name="Li X."/>
            <person name="Fan D."/>
            <person name="Zhang W."/>
            <person name="Liu G."/>
            <person name="Zhang L."/>
            <person name="Zhao L."/>
            <person name="Fang X."/>
            <person name="Chen L."/>
            <person name="Dong Y."/>
            <person name="Chen Y."/>
            <person name="Ding Y."/>
            <person name="Zhao R."/>
            <person name="Feng M."/>
            <person name="Zhu Y."/>
            <person name="Feng Y."/>
            <person name="Jiang X."/>
            <person name="Zhu D."/>
            <person name="Xiang H."/>
            <person name="Feng X."/>
            <person name="Li S."/>
            <person name="Wang J."/>
            <person name="Zhang G."/>
            <person name="Kronforst M.R."/>
            <person name="Wang W."/>
        </authorList>
    </citation>
    <scope>NUCLEOTIDE SEQUENCE [LARGE SCALE GENOMIC DNA]</scope>
    <source>
        <strain evidence="5">Ya'a_city_454_Pm</strain>
        <tissue evidence="5">Whole body</tissue>
    </source>
</reference>
<dbReference type="GO" id="GO:0005737">
    <property type="term" value="C:cytoplasm"/>
    <property type="evidence" value="ECO:0007669"/>
    <property type="project" value="TreeGrafter"/>
</dbReference>
<proteinExistence type="inferred from homology"/>
<dbReference type="Proteomes" id="UP000053240">
    <property type="component" value="Unassembled WGS sequence"/>
</dbReference>
<comment type="similarity">
    <text evidence="1 2">Belongs to the small heat shock protein (HSP20) family.</text>
</comment>
<dbReference type="InterPro" id="IPR008978">
    <property type="entry name" value="HSP20-like_chaperone"/>
</dbReference>
<dbReference type="GO" id="GO:0009408">
    <property type="term" value="P:response to heat"/>
    <property type="evidence" value="ECO:0007669"/>
    <property type="project" value="TreeGrafter"/>
</dbReference>
<dbReference type="SUPFAM" id="SSF49764">
    <property type="entry name" value="HSP20-like chaperones"/>
    <property type="match status" value="1"/>
</dbReference>
<feature type="compositionally biased region" description="Basic and acidic residues" evidence="3">
    <location>
        <begin position="256"/>
        <end position="271"/>
    </location>
</feature>
<dbReference type="GO" id="GO:0051082">
    <property type="term" value="F:unfolded protein binding"/>
    <property type="evidence" value="ECO:0007669"/>
    <property type="project" value="TreeGrafter"/>
</dbReference>
<dbReference type="InterPro" id="IPR002068">
    <property type="entry name" value="A-crystallin/Hsp20_dom"/>
</dbReference>
<evidence type="ECO:0000256" key="2">
    <source>
        <dbReference type="RuleBase" id="RU003616"/>
    </source>
</evidence>
<feature type="region of interest" description="Disordered" evidence="3">
    <location>
        <begin position="216"/>
        <end position="287"/>
    </location>
</feature>
<dbReference type="GO" id="GO:0005634">
    <property type="term" value="C:nucleus"/>
    <property type="evidence" value="ECO:0007669"/>
    <property type="project" value="TreeGrafter"/>
</dbReference>
<feature type="compositionally biased region" description="Polar residues" evidence="3">
    <location>
        <begin position="219"/>
        <end position="233"/>
    </location>
</feature>
<evidence type="ECO:0000313" key="6">
    <source>
        <dbReference type="Proteomes" id="UP000053240"/>
    </source>
</evidence>
<evidence type="ECO:0000256" key="3">
    <source>
        <dbReference type="SAM" id="MobiDB-lite"/>
    </source>
</evidence>
<feature type="domain" description="SHSP" evidence="4">
    <location>
        <begin position="94"/>
        <end position="206"/>
    </location>
</feature>
<dbReference type="GO" id="GO:0042026">
    <property type="term" value="P:protein refolding"/>
    <property type="evidence" value="ECO:0007669"/>
    <property type="project" value="TreeGrafter"/>
</dbReference>
<dbReference type="STRING" id="76193.A0A0N1PFX9"/>
<dbReference type="InterPro" id="IPR001436">
    <property type="entry name" value="Alpha-crystallin/sHSP_animal"/>
</dbReference>
<dbReference type="PANTHER" id="PTHR45640">
    <property type="entry name" value="HEAT SHOCK PROTEIN HSP-12.2-RELATED"/>
    <property type="match status" value="1"/>
</dbReference>
<evidence type="ECO:0000256" key="1">
    <source>
        <dbReference type="PROSITE-ProRule" id="PRU00285"/>
    </source>
</evidence>
<dbReference type="Pfam" id="PF00011">
    <property type="entry name" value="HSP20"/>
    <property type="match status" value="1"/>
</dbReference>
<evidence type="ECO:0000313" key="5">
    <source>
        <dbReference type="EMBL" id="KPJ10161.1"/>
    </source>
</evidence>
<dbReference type="PRINTS" id="PR00299">
    <property type="entry name" value="ACRYSTALLIN"/>
</dbReference>
<dbReference type="InParanoid" id="A0A0N1PFX9"/>
<dbReference type="PROSITE" id="PS01031">
    <property type="entry name" value="SHSP"/>
    <property type="match status" value="1"/>
</dbReference>
<name>A0A0N1PFX9_PAPMA</name>
<dbReference type="Gene3D" id="2.60.40.790">
    <property type="match status" value="1"/>
</dbReference>
<accession>A0A0N1PFX9</accession>
<evidence type="ECO:0000259" key="4">
    <source>
        <dbReference type="PROSITE" id="PS01031"/>
    </source>
</evidence>
<organism evidence="5 6">
    <name type="scientific">Papilio machaon</name>
    <name type="common">Old World swallowtail butterfly</name>
    <dbReference type="NCBI Taxonomy" id="76193"/>
    <lineage>
        <taxon>Eukaryota</taxon>
        <taxon>Metazoa</taxon>
        <taxon>Ecdysozoa</taxon>
        <taxon>Arthropoda</taxon>
        <taxon>Hexapoda</taxon>
        <taxon>Insecta</taxon>
        <taxon>Pterygota</taxon>
        <taxon>Neoptera</taxon>
        <taxon>Endopterygota</taxon>
        <taxon>Lepidoptera</taxon>
        <taxon>Glossata</taxon>
        <taxon>Ditrysia</taxon>
        <taxon>Papilionoidea</taxon>
        <taxon>Papilionidae</taxon>
        <taxon>Papilioninae</taxon>
        <taxon>Papilio</taxon>
    </lineage>
</organism>
<dbReference type="EMBL" id="KQ460970">
    <property type="protein sequence ID" value="KPJ10161.1"/>
    <property type="molecule type" value="Genomic_DNA"/>
</dbReference>
<dbReference type="CDD" id="cd06526">
    <property type="entry name" value="metazoan_ACD"/>
    <property type="match status" value="1"/>
</dbReference>
<gene>
    <name evidence="5" type="ORF">RR48_04984</name>
</gene>
<dbReference type="AlphaFoldDB" id="A0A0N1PFX9"/>
<protein>
    <recommendedName>
        <fullName evidence="4">SHSP domain-containing protein</fullName>
    </recommendedName>
</protein>